<reference evidence="3 4" key="1">
    <citation type="submission" date="2018-11" db="EMBL/GenBank/DDBJ databases">
        <title>Genomic Encyclopedia of Type Strains, Phase IV (KMG-IV): sequencing the most valuable type-strain genomes for metagenomic binning, comparative biology and taxonomic classification.</title>
        <authorList>
            <person name="Goeker M."/>
        </authorList>
    </citation>
    <scope>NUCLEOTIDE SEQUENCE [LARGE SCALE GENOMIC DNA]</scope>
    <source>
        <strain evidence="3 4">DSM 21945</strain>
    </source>
</reference>
<organism evidence="3 4">
    <name type="scientific">Gallaecimonas pentaromativorans</name>
    <dbReference type="NCBI Taxonomy" id="584787"/>
    <lineage>
        <taxon>Bacteria</taxon>
        <taxon>Pseudomonadati</taxon>
        <taxon>Pseudomonadota</taxon>
        <taxon>Gammaproteobacteria</taxon>
        <taxon>Enterobacterales</taxon>
        <taxon>Gallaecimonadaceae</taxon>
        <taxon>Gallaecimonas</taxon>
    </lineage>
</organism>
<dbReference type="RefSeq" id="WP_123421296.1">
    <property type="nucleotide sequence ID" value="NZ_RJUL01000004.1"/>
</dbReference>
<accession>A0A3N1PHY3</accession>
<evidence type="ECO:0000256" key="2">
    <source>
        <dbReference type="SAM" id="SignalP"/>
    </source>
</evidence>
<feature type="signal peptide" evidence="2">
    <location>
        <begin position="1"/>
        <end position="23"/>
    </location>
</feature>
<dbReference type="AlphaFoldDB" id="A0A3N1PHY3"/>
<protein>
    <recommendedName>
        <fullName evidence="5">Nickel/cobalt transporter regulator</fullName>
    </recommendedName>
</protein>
<keyword evidence="1" id="KW-0812">Transmembrane</keyword>
<proteinExistence type="predicted"/>
<keyword evidence="2" id="KW-0732">Signal</keyword>
<evidence type="ECO:0000313" key="3">
    <source>
        <dbReference type="EMBL" id="ROQ27428.1"/>
    </source>
</evidence>
<name>A0A3N1PHY3_9GAMM</name>
<dbReference type="EMBL" id="RJUL01000004">
    <property type="protein sequence ID" value="ROQ27428.1"/>
    <property type="molecule type" value="Genomic_DNA"/>
</dbReference>
<evidence type="ECO:0008006" key="5">
    <source>
        <dbReference type="Google" id="ProtNLM"/>
    </source>
</evidence>
<gene>
    <name evidence="3" type="ORF">EDC28_10476</name>
</gene>
<keyword evidence="1" id="KW-1133">Transmembrane helix</keyword>
<dbReference type="STRING" id="584787.GCA_001247655_02517"/>
<evidence type="ECO:0000313" key="4">
    <source>
        <dbReference type="Proteomes" id="UP000268033"/>
    </source>
</evidence>
<keyword evidence="1" id="KW-0472">Membrane</keyword>
<feature type="transmembrane region" description="Helical" evidence="1">
    <location>
        <begin position="65"/>
        <end position="83"/>
    </location>
</feature>
<comment type="caution">
    <text evidence="3">The sequence shown here is derived from an EMBL/GenBank/DDBJ whole genome shotgun (WGS) entry which is preliminary data.</text>
</comment>
<keyword evidence="4" id="KW-1185">Reference proteome</keyword>
<sequence length="178" mass="19178">MKKTLITGIAALSMILVPTLAEAHDGHYDGHYGGHGGPGRVIVVKPGYHHYGPPPARRYYHHGNALAGIATFAVFAGITYAIVNNAYYRQQGDRYVYVDTPPAGSYRVVNQPGTTTTVTTTTTSVARGEGLSPGTVVDEIVGSTKKVAYEGRLYYIADGIWYLPVDGGSQFVVVQPRY</sequence>
<evidence type="ECO:0000256" key="1">
    <source>
        <dbReference type="SAM" id="Phobius"/>
    </source>
</evidence>
<dbReference type="Proteomes" id="UP000268033">
    <property type="component" value="Unassembled WGS sequence"/>
</dbReference>
<feature type="chain" id="PRO_5018237209" description="Nickel/cobalt transporter regulator" evidence="2">
    <location>
        <begin position="24"/>
        <end position="178"/>
    </location>
</feature>